<evidence type="ECO:0000256" key="11">
    <source>
        <dbReference type="RuleBase" id="RU000688"/>
    </source>
</evidence>
<keyword evidence="2" id="KW-0145">Chemotaxis</keyword>
<keyword evidence="7" id="KW-1015">Disulfide bond</keyword>
<feature type="transmembrane region" description="Helical" evidence="12">
    <location>
        <begin position="324"/>
        <end position="344"/>
    </location>
</feature>
<dbReference type="InterPro" id="IPR000826">
    <property type="entry name" value="Formyl_rcpt-rel"/>
</dbReference>
<evidence type="ECO:0000256" key="10">
    <source>
        <dbReference type="ARBA" id="ARBA00025736"/>
    </source>
</evidence>
<sequence length="521" mass="58177">MGPAEGQCCGSCPSLPPIIIPGMGSVELCTTQDDGCLPTDGGMGYPEAQAMDDYPVQRKGDRLPFQIFPDPVEVVLSTEGCLTCAPQGKERLPSIVVEPTDVSEVESGELRWPPEDMDFDEDEDLFLEQCIPPANIADWGEDEEESSVIENHQQTTSLLGAFTTIQNTKMEEANYSEMNDSDWCGGIENCTYFEFPTESTISVIGYRHWIALVCYFIVFLLGVPGNALVVWVTGFRMPNSVNALWFLHLAIADLLCCLSLPLLMVPLAQDQHWPYGALACKVLPGLLYMTMYCSVLLLAVISLDRFLLVTKPVWCQNHRNTRHARCVCLVVWILALLASSPQFAHMEIDEESSAKTSCDGVYHNLVHAWSVTLSRFFLSFLLPFLIICISHWKVYLMTSSGRQRGTDKSARTLRVILALVLSFFLCWIPLHIVDFLMLIFQKPSDSLRANLRLAQVLTLCLAYINSCLNPLLYVCLGRGFKENLISSLRSVLHFASEAPTHRTSLTANSKSTTDGFREKFV</sequence>
<comment type="subcellular location">
    <subcellularLocation>
        <location evidence="1">Membrane</location>
        <topology evidence="1">Multi-pass membrane protein</topology>
    </subcellularLocation>
</comment>
<dbReference type="GO" id="GO:0006935">
    <property type="term" value="P:chemotaxis"/>
    <property type="evidence" value="ECO:0007669"/>
    <property type="project" value="UniProtKB-KW"/>
</dbReference>
<organism evidence="14 15">
    <name type="scientific">Cirrhinus molitorella</name>
    <name type="common">mud carp</name>
    <dbReference type="NCBI Taxonomy" id="172907"/>
    <lineage>
        <taxon>Eukaryota</taxon>
        <taxon>Metazoa</taxon>
        <taxon>Chordata</taxon>
        <taxon>Craniata</taxon>
        <taxon>Vertebrata</taxon>
        <taxon>Euteleostomi</taxon>
        <taxon>Actinopterygii</taxon>
        <taxon>Neopterygii</taxon>
        <taxon>Teleostei</taxon>
        <taxon>Ostariophysi</taxon>
        <taxon>Cypriniformes</taxon>
        <taxon>Cyprinidae</taxon>
        <taxon>Labeoninae</taxon>
        <taxon>Labeonini</taxon>
        <taxon>Cirrhinus</taxon>
    </lineage>
</organism>
<dbReference type="PROSITE" id="PS50262">
    <property type="entry name" value="G_PROTEIN_RECEP_F1_2"/>
    <property type="match status" value="1"/>
</dbReference>
<dbReference type="PANTHER" id="PTHR24225">
    <property type="entry name" value="CHEMOTACTIC RECEPTOR"/>
    <property type="match status" value="1"/>
</dbReference>
<name>A0AA88TMK0_9TELE</name>
<dbReference type="Gene3D" id="1.20.1070.10">
    <property type="entry name" value="Rhodopsin 7-helix transmembrane proteins"/>
    <property type="match status" value="1"/>
</dbReference>
<dbReference type="SUPFAM" id="SSF81321">
    <property type="entry name" value="Family A G protein-coupled receptor-like"/>
    <property type="match status" value="1"/>
</dbReference>
<dbReference type="GO" id="GO:0004930">
    <property type="term" value="F:G protein-coupled receptor activity"/>
    <property type="evidence" value="ECO:0007669"/>
    <property type="project" value="UniProtKB-KW"/>
</dbReference>
<dbReference type="FunFam" id="1.20.1070.10:FF:000034">
    <property type="entry name" value="G-protein coupled receptor 1"/>
    <property type="match status" value="1"/>
</dbReference>
<dbReference type="InterPro" id="IPR017452">
    <property type="entry name" value="GPCR_Rhodpsn_7TM"/>
</dbReference>
<dbReference type="PROSITE" id="PS00237">
    <property type="entry name" value="G_PROTEIN_RECEP_F1_1"/>
    <property type="match status" value="1"/>
</dbReference>
<evidence type="ECO:0000256" key="6">
    <source>
        <dbReference type="ARBA" id="ARBA00023136"/>
    </source>
</evidence>
<evidence type="ECO:0000256" key="7">
    <source>
        <dbReference type="ARBA" id="ARBA00023157"/>
    </source>
</evidence>
<evidence type="ECO:0000256" key="2">
    <source>
        <dbReference type="ARBA" id="ARBA00022500"/>
    </source>
</evidence>
<dbReference type="PANTHER" id="PTHR24225:SF56">
    <property type="entry name" value="C5A ANAPHYLATOXIN CHEMOTACTIC RECEPTOR 1"/>
    <property type="match status" value="1"/>
</dbReference>
<dbReference type="AlphaFoldDB" id="A0AA88TMK0"/>
<feature type="domain" description="G-protein coupled receptors family 1 profile" evidence="13">
    <location>
        <begin position="225"/>
        <end position="473"/>
    </location>
</feature>
<evidence type="ECO:0000256" key="1">
    <source>
        <dbReference type="ARBA" id="ARBA00004141"/>
    </source>
</evidence>
<feature type="transmembrane region" description="Helical" evidence="12">
    <location>
        <begin position="244"/>
        <end position="265"/>
    </location>
</feature>
<dbReference type="InterPro" id="IPR000276">
    <property type="entry name" value="GPCR_Rhodpsn"/>
</dbReference>
<dbReference type="GO" id="GO:0005886">
    <property type="term" value="C:plasma membrane"/>
    <property type="evidence" value="ECO:0007669"/>
    <property type="project" value="TreeGrafter"/>
</dbReference>
<dbReference type="GO" id="GO:0007200">
    <property type="term" value="P:phospholipase C-activating G protein-coupled receptor signaling pathway"/>
    <property type="evidence" value="ECO:0007669"/>
    <property type="project" value="TreeGrafter"/>
</dbReference>
<feature type="transmembrane region" description="Helical" evidence="12">
    <location>
        <begin position="376"/>
        <end position="395"/>
    </location>
</feature>
<comment type="similarity">
    <text evidence="10">Belongs to the chemokine-like receptor (CMKLR) family.</text>
</comment>
<reference evidence="14" key="1">
    <citation type="submission" date="2023-08" db="EMBL/GenBank/DDBJ databases">
        <title>Chromosome-level Genome Assembly of mud carp (Cirrhinus molitorella).</title>
        <authorList>
            <person name="Liu H."/>
        </authorList>
    </citation>
    <scope>NUCLEOTIDE SEQUENCE</scope>
    <source>
        <strain evidence="14">Prfri</strain>
        <tissue evidence="14">Muscle</tissue>
    </source>
</reference>
<dbReference type="GO" id="GO:0007204">
    <property type="term" value="P:positive regulation of cytosolic calcium ion concentration"/>
    <property type="evidence" value="ECO:0007669"/>
    <property type="project" value="TreeGrafter"/>
</dbReference>
<keyword evidence="15" id="KW-1185">Reference proteome</keyword>
<keyword evidence="9 11" id="KW-0807">Transducer</keyword>
<proteinExistence type="inferred from homology"/>
<gene>
    <name evidence="14" type="ORF">Q8A67_012208</name>
</gene>
<evidence type="ECO:0000256" key="4">
    <source>
        <dbReference type="ARBA" id="ARBA00022989"/>
    </source>
</evidence>
<dbReference type="GO" id="GO:0004878">
    <property type="term" value="F:complement component C5a receptor activity"/>
    <property type="evidence" value="ECO:0007669"/>
    <property type="project" value="TreeGrafter"/>
</dbReference>
<evidence type="ECO:0000313" key="14">
    <source>
        <dbReference type="EMBL" id="KAK2894979.1"/>
    </source>
</evidence>
<feature type="transmembrane region" description="Helical" evidence="12">
    <location>
        <begin position="453"/>
        <end position="476"/>
    </location>
</feature>
<dbReference type="PRINTS" id="PR00526">
    <property type="entry name" value="FMETLEUPHER"/>
</dbReference>
<protein>
    <recommendedName>
        <fullName evidence="13">G-protein coupled receptors family 1 profile domain-containing protein</fullName>
    </recommendedName>
</protein>
<feature type="transmembrane region" description="Helical" evidence="12">
    <location>
        <begin position="285"/>
        <end position="303"/>
    </location>
</feature>
<keyword evidence="4 12" id="KW-1133">Transmembrane helix</keyword>
<feature type="transmembrane region" description="Helical" evidence="12">
    <location>
        <begin position="209"/>
        <end position="232"/>
    </location>
</feature>
<evidence type="ECO:0000256" key="9">
    <source>
        <dbReference type="ARBA" id="ARBA00023224"/>
    </source>
</evidence>
<dbReference type="GO" id="GO:0006954">
    <property type="term" value="P:inflammatory response"/>
    <property type="evidence" value="ECO:0007669"/>
    <property type="project" value="TreeGrafter"/>
</dbReference>
<comment type="similarity">
    <text evidence="11">Belongs to the G-protein coupled receptor 1 family.</text>
</comment>
<evidence type="ECO:0000256" key="5">
    <source>
        <dbReference type="ARBA" id="ARBA00023040"/>
    </source>
</evidence>
<comment type="caution">
    <text evidence="14">The sequence shown here is derived from an EMBL/GenBank/DDBJ whole genome shotgun (WGS) entry which is preliminary data.</text>
</comment>
<feature type="transmembrane region" description="Helical" evidence="12">
    <location>
        <begin position="416"/>
        <end position="441"/>
    </location>
</feature>
<dbReference type="EMBL" id="JAUYZG010000011">
    <property type="protein sequence ID" value="KAK2894979.1"/>
    <property type="molecule type" value="Genomic_DNA"/>
</dbReference>
<dbReference type="InterPro" id="IPR038990">
    <property type="entry name" value="LBH_dom"/>
</dbReference>
<dbReference type="Pfam" id="PF15317">
    <property type="entry name" value="Lbh"/>
    <property type="match status" value="1"/>
</dbReference>
<evidence type="ECO:0000313" key="15">
    <source>
        <dbReference type="Proteomes" id="UP001187343"/>
    </source>
</evidence>
<keyword evidence="5 11" id="KW-0297">G-protein coupled receptor</keyword>
<evidence type="ECO:0000256" key="8">
    <source>
        <dbReference type="ARBA" id="ARBA00023170"/>
    </source>
</evidence>
<accession>A0AA88TMK0</accession>
<evidence type="ECO:0000256" key="12">
    <source>
        <dbReference type="SAM" id="Phobius"/>
    </source>
</evidence>
<keyword evidence="3 11" id="KW-0812">Transmembrane</keyword>
<evidence type="ECO:0000259" key="13">
    <source>
        <dbReference type="PROSITE" id="PS50262"/>
    </source>
</evidence>
<dbReference type="Proteomes" id="UP001187343">
    <property type="component" value="Unassembled WGS sequence"/>
</dbReference>
<keyword evidence="8 11" id="KW-0675">Receptor</keyword>
<dbReference type="PRINTS" id="PR00237">
    <property type="entry name" value="GPCRRHODOPSN"/>
</dbReference>
<keyword evidence="6 12" id="KW-0472">Membrane</keyword>
<evidence type="ECO:0000256" key="3">
    <source>
        <dbReference type="ARBA" id="ARBA00022692"/>
    </source>
</evidence>
<dbReference type="Pfam" id="PF00001">
    <property type="entry name" value="7tm_1"/>
    <property type="match status" value="1"/>
</dbReference>